<evidence type="ECO:0000256" key="4">
    <source>
        <dbReference type="ARBA" id="ARBA00023136"/>
    </source>
</evidence>
<evidence type="ECO:0000256" key="2">
    <source>
        <dbReference type="ARBA" id="ARBA00022692"/>
    </source>
</evidence>
<name>A0A7W7C7Q5_9PSEU</name>
<sequence>MTAAVPRTLPVGAAFDRMPFTRRHWLIGLALFTAFVIDSWELVALVYVQADLAASLGIDAATVGLVLSALSFGMIPGALLWGPVADRIGRRPACFWSMVAYSVLAIASAFAPDATVLIALRVVSGFALAGVYTITFPYFLELVPTRVRGRAAVYLSMGWPIGLLCAIGASSVIRDWSWQIMLAGAAAGGWAFVLRAVVPESPYWLVAKGRQEEARVVLRGLASPDAEATLTGSGGRIGNPLELFRGGLARIAIPALLVNFVFSWGYWGLQNWLPTLLAQQGLTLDASLAFAALSALMMIPGYLSASVLTARFGRKKVFLLYVLAACAGGFLFGTADSLTQLYLGNFTLAFFSLGAWGVWNTWNGEFYPTASRGTGAAYSVAMQLIASTAAPAAIGLLLGQASGFAVIMLVINAFLVATVLLALPLPETEGRTLT</sequence>
<feature type="transmembrane region" description="Helical" evidence="5">
    <location>
        <begin position="179"/>
        <end position="198"/>
    </location>
</feature>
<dbReference type="CDD" id="cd17316">
    <property type="entry name" value="MFS_SV2_like"/>
    <property type="match status" value="1"/>
</dbReference>
<dbReference type="RefSeq" id="WP_185001955.1">
    <property type="nucleotide sequence ID" value="NZ_BAAAUI010000016.1"/>
</dbReference>
<feature type="transmembrane region" description="Helical" evidence="5">
    <location>
        <begin position="25"/>
        <end position="48"/>
    </location>
</feature>
<dbReference type="GO" id="GO:0046943">
    <property type="term" value="F:carboxylic acid transmembrane transporter activity"/>
    <property type="evidence" value="ECO:0007669"/>
    <property type="project" value="TreeGrafter"/>
</dbReference>
<feature type="transmembrane region" description="Helical" evidence="5">
    <location>
        <begin position="118"/>
        <end position="140"/>
    </location>
</feature>
<evidence type="ECO:0000256" key="3">
    <source>
        <dbReference type="ARBA" id="ARBA00022989"/>
    </source>
</evidence>
<dbReference type="InterPro" id="IPR036259">
    <property type="entry name" value="MFS_trans_sf"/>
</dbReference>
<evidence type="ECO:0000256" key="5">
    <source>
        <dbReference type="SAM" id="Phobius"/>
    </source>
</evidence>
<comment type="subcellular location">
    <subcellularLocation>
        <location evidence="1">Cell membrane</location>
        <topology evidence="1">Multi-pass membrane protein</topology>
    </subcellularLocation>
</comment>
<dbReference type="GO" id="GO:0005886">
    <property type="term" value="C:plasma membrane"/>
    <property type="evidence" value="ECO:0007669"/>
    <property type="project" value="UniProtKB-SubCell"/>
</dbReference>
<feature type="transmembrane region" description="Helical" evidence="5">
    <location>
        <begin position="317"/>
        <end position="335"/>
    </location>
</feature>
<feature type="transmembrane region" description="Helical" evidence="5">
    <location>
        <begin position="152"/>
        <end position="173"/>
    </location>
</feature>
<feature type="transmembrane region" description="Helical" evidence="5">
    <location>
        <begin position="287"/>
        <end position="305"/>
    </location>
</feature>
<comment type="caution">
    <text evidence="7">The sequence shown here is derived from an EMBL/GenBank/DDBJ whole genome shotgun (WGS) entry which is preliminary data.</text>
</comment>
<feature type="transmembrane region" description="Helical" evidence="5">
    <location>
        <begin position="93"/>
        <end position="112"/>
    </location>
</feature>
<keyword evidence="2 5" id="KW-0812">Transmembrane</keyword>
<feature type="domain" description="Major facilitator superfamily (MFS) profile" evidence="6">
    <location>
        <begin position="27"/>
        <end position="429"/>
    </location>
</feature>
<reference evidence="7 8" key="1">
    <citation type="submission" date="2020-08" db="EMBL/GenBank/DDBJ databases">
        <title>Sequencing the genomes of 1000 actinobacteria strains.</title>
        <authorList>
            <person name="Klenk H.-P."/>
        </authorList>
    </citation>
    <scope>NUCLEOTIDE SEQUENCE [LARGE SCALE GENOMIC DNA]</scope>
    <source>
        <strain evidence="7 8">DSM 44230</strain>
    </source>
</reference>
<dbReference type="PANTHER" id="PTHR23508:SF10">
    <property type="entry name" value="CARBOXYLIC ACID TRANSPORTER PROTEIN HOMOLOG"/>
    <property type="match status" value="1"/>
</dbReference>
<keyword evidence="3 5" id="KW-1133">Transmembrane helix</keyword>
<gene>
    <name evidence="7" type="ORF">HNR67_002208</name>
</gene>
<accession>A0A7W7C7Q5</accession>
<keyword evidence="4 5" id="KW-0472">Membrane</keyword>
<organism evidence="7 8">
    <name type="scientific">Crossiella cryophila</name>
    <dbReference type="NCBI Taxonomy" id="43355"/>
    <lineage>
        <taxon>Bacteria</taxon>
        <taxon>Bacillati</taxon>
        <taxon>Actinomycetota</taxon>
        <taxon>Actinomycetes</taxon>
        <taxon>Pseudonocardiales</taxon>
        <taxon>Pseudonocardiaceae</taxon>
        <taxon>Crossiella</taxon>
    </lineage>
</organism>
<dbReference type="SUPFAM" id="SSF103473">
    <property type="entry name" value="MFS general substrate transporter"/>
    <property type="match status" value="1"/>
</dbReference>
<keyword evidence="8" id="KW-1185">Reference proteome</keyword>
<dbReference type="InterPro" id="IPR020846">
    <property type="entry name" value="MFS_dom"/>
</dbReference>
<evidence type="ECO:0000313" key="8">
    <source>
        <dbReference type="Proteomes" id="UP000533598"/>
    </source>
</evidence>
<proteinExistence type="predicted"/>
<feature type="transmembrane region" description="Helical" evidence="5">
    <location>
        <begin position="341"/>
        <end position="359"/>
    </location>
</feature>
<dbReference type="PROSITE" id="PS50850">
    <property type="entry name" value="MFS"/>
    <property type="match status" value="1"/>
</dbReference>
<evidence type="ECO:0000256" key="1">
    <source>
        <dbReference type="ARBA" id="ARBA00004651"/>
    </source>
</evidence>
<evidence type="ECO:0000259" key="6">
    <source>
        <dbReference type="PROSITE" id="PS50850"/>
    </source>
</evidence>
<dbReference type="Gene3D" id="1.20.1250.20">
    <property type="entry name" value="MFS general substrate transporter like domains"/>
    <property type="match status" value="1"/>
</dbReference>
<dbReference type="Pfam" id="PF00083">
    <property type="entry name" value="Sugar_tr"/>
    <property type="match status" value="1"/>
</dbReference>
<feature type="transmembrane region" description="Helical" evidence="5">
    <location>
        <begin position="404"/>
        <end position="425"/>
    </location>
</feature>
<feature type="transmembrane region" description="Helical" evidence="5">
    <location>
        <begin position="60"/>
        <end position="81"/>
    </location>
</feature>
<dbReference type="Proteomes" id="UP000533598">
    <property type="component" value="Unassembled WGS sequence"/>
</dbReference>
<dbReference type="EMBL" id="JACHMH010000001">
    <property type="protein sequence ID" value="MBB4676090.1"/>
    <property type="molecule type" value="Genomic_DNA"/>
</dbReference>
<dbReference type="PANTHER" id="PTHR23508">
    <property type="entry name" value="CARBOXYLIC ACID TRANSPORTER PROTEIN HOMOLOG"/>
    <property type="match status" value="1"/>
</dbReference>
<evidence type="ECO:0000313" key="7">
    <source>
        <dbReference type="EMBL" id="MBB4676090.1"/>
    </source>
</evidence>
<feature type="transmembrane region" description="Helical" evidence="5">
    <location>
        <begin position="247"/>
        <end position="267"/>
    </location>
</feature>
<dbReference type="AlphaFoldDB" id="A0A7W7C7Q5"/>
<dbReference type="InterPro" id="IPR005828">
    <property type="entry name" value="MFS_sugar_transport-like"/>
</dbReference>
<feature type="transmembrane region" description="Helical" evidence="5">
    <location>
        <begin position="380"/>
        <end position="398"/>
    </location>
</feature>
<protein>
    <submittedName>
        <fullName evidence="7">Putative MFS transporter</fullName>
    </submittedName>
</protein>